<keyword evidence="2" id="KW-1185">Reference proteome</keyword>
<gene>
    <name evidence="1" type="ORF">PoB_007591200</name>
</gene>
<reference evidence="1 2" key="1">
    <citation type="journal article" date="2021" name="Elife">
        <title>Chloroplast acquisition without the gene transfer in kleptoplastic sea slugs, Plakobranchus ocellatus.</title>
        <authorList>
            <person name="Maeda T."/>
            <person name="Takahashi S."/>
            <person name="Yoshida T."/>
            <person name="Shimamura S."/>
            <person name="Takaki Y."/>
            <person name="Nagai Y."/>
            <person name="Toyoda A."/>
            <person name="Suzuki Y."/>
            <person name="Arimoto A."/>
            <person name="Ishii H."/>
            <person name="Satoh N."/>
            <person name="Nishiyama T."/>
            <person name="Hasebe M."/>
            <person name="Maruyama T."/>
            <person name="Minagawa J."/>
            <person name="Obokata J."/>
            <person name="Shigenobu S."/>
        </authorList>
    </citation>
    <scope>NUCLEOTIDE SEQUENCE [LARGE SCALE GENOMIC DNA]</scope>
</reference>
<accession>A0AAV4DYK9</accession>
<comment type="caution">
    <text evidence="1">The sequence shown here is derived from an EMBL/GenBank/DDBJ whole genome shotgun (WGS) entry which is preliminary data.</text>
</comment>
<organism evidence="1 2">
    <name type="scientific">Plakobranchus ocellatus</name>
    <dbReference type="NCBI Taxonomy" id="259542"/>
    <lineage>
        <taxon>Eukaryota</taxon>
        <taxon>Metazoa</taxon>
        <taxon>Spiralia</taxon>
        <taxon>Lophotrochozoa</taxon>
        <taxon>Mollusca</taxon>
        <taxon>Gastropoda</taxon>
        <taxon>Heterobranchia</taxon>
        <taxon>Euthyneura</taxon>
        <taxon>Panpulmonata</taxon>
        <taxon>Sacoglossa</taxon>
        <taxon>Placobranchoidea</taxon>
        <taxon>Plakobranchidae</taxon>
        <taxon>Plakobranchus</taxon>
    </lineage>
</organism>
<proteinExistence type="predicted"/>
<dbReference type="Proteomes" id="UP000735302">
    <property type="component" value="Unassembled WGS sequence"/>
</dbReference>
<protein>
    <submittedName>
        <fullName evidence="1">Uncharacterized protein</fullName>
    </submittedName>
</protein>
<evidence type="ECO:0000313" key="2">
    <source>
        <dbReference type="Proteomes" id="UP000735302"/>
    </source>
</evidence>
<name>A0AAV4DYK9_9GAST</name>
<dbReference type="AlphaFoldDB" id="A0AAV4DYK9"/>
<dbReference type="EMBL" id="BLXT01008489">
    <property type="protein sequence ID" value="GFO49407.1"/>
    <property type="molecule type" value="Genomic_DNA"/>
</dbReference>
<sequence length="83" mass="9271">MGDGHFLSVLGRIIRLVNQPRRGPKKREVTGRSQGGLVRDGEETGHKLVAFVPHIFRIVLHVCIESDDAPYAARFSYGHTFVT</sequence>
<evidence type="ECO:0000313" key="1">
    <source>
        <dbReference type="EMBL" id="GFO49407.1"/>
    </source>
</evidence>